<evidence type="ECO:0000256" key="1">
    <source>
        <dbReference type="PROSITE-ProRule" id="PRU01251"/>
    </source>
</evidence>
<proteinExistence type="predicted"/>
<dbReference type="InterPro" id="IPR044217">
    <property type="entry name" value="CLPT1/2"/>
</dbReference>
<dbReference type="InterPro" id="IPR004176">
    <property type="entry name" value="Clp_R_N"/>
</dbReference>
<evidence type="ECO:0000313" key="4">
    <source>
        <dbReference type="Proteomes" id="UP001152523"/>
    </source>
</evidence>
<keyword evidence="1" id="KW-0677">Repeat</keyword>
<protein>
    <recommendedName>
        <fullName evidence="2">Clp R domain-containing protein</fullName>
    </recommendedName>
</protein>
<dbReference type="Gene3D" id="1.10.1780.10">
    <property type="entry name" value="Clp, N-terminal domain"/>
    <property type="match status" value="1"/>
</dbReference>
<dbReference type="PROSITE" id="PS51903">
    <property type="entry name" value="CLP_R"/>
    <property type="match status" value="1"/>
</dbReference>
<dbReference type="PANTHER" id="PTHR47016">
    <property type="entry name" value="ATP-DEPENDENT CLP PROTEASE ATP-BINDING SUBUNIT CLPT1, CHLOROPLASTIC"/>
    <property type="match status" value="1"/>
</dbReference>
<accession>A0AAV0DX16</accession>
<gene>
    <name evidence="3" type="ORF">CEPIT_LOCUS19709</name>
</gene>
<dbReference type="AlphaFoldDB" id="A0AAV0DX16"/>
<organism evidence="3 4">
    <name type="scientific">Cuscuta epithymum</name>
    <dbReference type="NCBI Taxonomy" id="186058"/>
    <lineage>
        <taxon>Eukaryota</taxon>
        <taxon>Viridiplantae</taxon>
        <taxon>Streptophyta</taxon>
        <taxon>Embryophyta</taxon>
        <taxon>Tracheophyta</taxon>
        <taxon>Spermatophyta</taxon>
        <taxon>Magnoliopsida</taxon>
        <taxon>eudicotyledons</taxon>
        <taxon>Gunneridae</taxon>
        <taxon>Pentapetalae</taxon>
        <taxon>asterids</taxon>
        <taxon>lamiids</taxon>
        <taxon>Solanales</taxon>
        <taxon>Convolvulaceae</taxon>
        <taxon>Cuscuteae</taxon>
        <taxon>Cuscuta</taxon>
        <taxon>Cuscuta subgen. Cuscuta</taxon>
    </lineage>
</organism>
<sequence>MAAHCLWTVPTATAGANELRRRKSAKIALDVFNFPWNGAPTRISLQSIHSGLFLSKQPMKATVSLSLPYANEDAAVSIENVPKWSSKAIKSFAMSELEARKLKHLTTGTDALILGILIEGTNFASKYLWAIGITLLKVREEIIKVRGKSDVFNFSAEHPPLTEDAQKALNWALNEKVKTGGSGEISPTHLLLGIWSQEGSTGHKILAALGFNNEKAQELKELISKPDFE</sequence>
<name>A0AAV0DX16_9ASTE</name>
<dbReference type="EMBL" id="CAMAPF010000190">
    <property type="protein sequence ID" value="CAH9111944.1"/>
    <property type="molecule type" value="Genomic_DNA"/>
</dbReference>
<dbReference type="InterPro" id="IPR036628">
    <property type="entry name" value="Clp_N_dom_sf"/>
</dbReference>
<dbReference type="SUPFAM" id="SSF81923">
    <property type="entry name" value="Double Clp-N motif"/>
    <property type="match status" value="2"/>
</dbReference>
<reference evidence="3" key="1">
    <citation type="submission" date="2022-07" db="EMBL/GenBank/DDBJ databases">
        <authorList>
            <person name="Macas J."/>
            <person name="Novak P."/>
            <person name="Neumann P."/>
        </authorList>
    </citation>
    <scope>NUCLEOTIDE SEQUENCE</scope>
</reference>
<keyword evidence="4" id="KW-1185">Reference proteome</keyword>
<dbReference type="PANTHER" id="PTHR47016:SF4">
    <property type="entry name" value="ATP-DEPENDENT CLP PROTEASE ATP-BINDING SUBUNIT CLPT2, CHLOROPLASTIC-LIKE"/>
    <property type="match status" value="1"/>
</dbReference>
<evidence type="ECO:0000259" key="2">
    <source>
        <dbReference type="PROSITE" id="PS51903"/>
    </source>
</evidence>
<dbReference type="Proteomes" id="UP001152523">
    <property type="component" value="Unassembled WGS sequence"/>
</dbReference>
<comment type="caution">
    <text evidence="3">The sequence shown here is derived from an EMBL/GenBank/DDBJ whole genome shotgun (WGS) entry which is preliminary data.</text>
</comment>
<feature type="domain" description="Clp R" evidence="2">
    <location>
        <begin position="81"/>
        <end position="226"/>
    </location>
</feature>
<dbReference type="Pfam" id="PF02861">
    <property type="entry name" value="Clp_N"/>
    <property type="match status" value="1"/>
</dbReference>
<evidence type="ECO:0000313" key="3">
    <source>
        <dbReference type="EMBL" id="CAH9111944.1"/>
    </source>
</evidence>